<keyword evidence="3" id="KW-1185">Reference proteome</keyword>
<dbReference type="AlphaFoldDB" id="A0A6A6H2I4"/>
<evidence type="ECO:0000313" key="2">
    <source>
        <dbReference type="EMBL" id="KAF2231880.1"/>
    </source>
</evidence>
<name>A0A6A6H2I4_VIRVR</name>
<proteinExistence type="predicted"/>
<accession>A0A6A6H2I4</accession>
<protein>
    <submittedName>
        <fullName evidence="2">Uncharacterized protein</fullName>
    </submittedName>
</protein>
<reference evidence="2" key="1">
    <citation type="journal article" date="2020" name="Stud. Mycol.">
        <title>101 Dothideomycetes genomes: a test case for predicting lifestyles and emergence of pathogens.</title>
        <authorList>
            <person name="Haridas S."/>
            <person name="Albert R."/>
            <person name="Binder M."/>
            <person name="Bloem J."/>
            <person name="Labutti K."/>
            <person name="Salamov A."/>
            <person name="Andreopoulos B."/>
            <person name="Baker S."/>
            <person name="Barry K."/>
            <person name="Bills G."/>
            <person name="Bluhm B."/>
            <person name="Cannon C."/>
            <person name="Castanera R."/>
            <person name="Culley D."/>
            <person name="Daum C."/>
            <person name="Ezra D."/>
            <person name="Gonzalez J."/>
            <person name="Henrissat B."/>
            <person name="Kuo A."/>
            <person name="Liang C."/>
            <person name="Lipzen A."/>
            <person name="Lutzoni F."/>
            <person name="Magnuson J."/>
            <person name="Mondo S."/>
            <person name="Nolan M."/>
            <person name="Ohm R."/>
            <person name="Pangilinan J."/>
            <person name="Park H.-J."/>
            <person name="Ramirez L."/>
            <person name="Alfaro M."/>
            <person name="Sun H."/>
            <person name="Tritt A."/>
            <person name="Yoshinaga Y."/>
            <person name="Zwiers L.-H."/>
            <person name="Turgeon B."/>
            <person name="Goodwin S."/>
            <person name="Spatafora J."/>
            <person name="Crous P."/>
            <person name="Grigoriev I."/>
        </authorList>
    </citation>
    <scope>NUCLEOTIDE SEQUENCE</scope>
    <source>
        <strain evidence="2">Tuck. ex Michener</strain>
    </source>
</reference>
<evidence type="ECO:0000313" key="3">
    <source>
        <dbReference type="Proteomes" id="UP000800092"/>
    </source>
</evidence>
<evidence type="ECO:0000256" key="1">
    <source>
        <dbReference type="SAM" id="MobiDB-lite"/>
    </source>
</evidence>
<dbReference type="Proteomes" id="UP000800092">
    <property type="component" value="Unassembled WGS sequence"/>
</dbReference>
<sequence>MNDRAKSQDYAYNVEKCLQLAEGTYDRSTMGSNVKLFNHNTKQQIIATKAKKPLCPSKDDSTKEGICSPTHSWDNADNIILVSVGVYYSHLAGRQIEIVPQKAASPSPPKARLLRNRATNKPGSCPPRPTLPDMFDLPSDFVLRSRGHS</sequence>
<dbReference type="EMBL" id="ML991821">
    <property type="protein sequence ID" value="KAF2231880.1"/>
    <property type="molecule type" value="Genomic_DNA"/>
</dbReference>
<feature type="region of interest" description="Disordered" evidence="1">
    <location>
        <begin position="101"/>
        <end position="137"/>
    </location>
</feature>
<gene>
    <name evidence="2" type="ORF">EV356DRAFT_506270</name>
</gene>
<organism evidence="2 3">
    <name type="scientific">Viridothelium virens</name>
    <name type="common">Speckled blister lichen</name>
    <name type="synonym">Trypethelium virens</name>
    <dbReference type="NCBI Taxonomy" id="1048519"/>
    <lineage>
        <taxon>Eukaryota</taxon>
        <taxon>Fungi</taxon>
        <taxon>Dikarya</taxon>
        <taxon>Ascomycota</taxon>
        <taxon>Pezizomycotina</taxon>
        <taxon>Dothideomycetes</taxon>
        <taxon>Dothideomycetes incertae sedis</taxon>
        <taxon>Trypetheliales</taxon>
        <taxon>Trypetheliaceae</taxon>
        <taxon>Viridothelium</taxon>
    </lineage>
</organism>